<dbReference type="SUPFAM" id="SSF82185">
    <property type="entry name" value="Histone H3 K4-specific methyltransferase SET7/9 N-terminal domain"/>
    <property type="match status" value="1"/>
</dbReference>
<feature type="region of interest" description="Disordered" evidence="1">
    <location>
        <begin position="1"/>
        <end position="26"/>
    </location>
</feature>
<dbReference type="EMBL" id="JBHUOG010000001">
    <property type="protein sequence ID" value="MFD2792459.1"/>
    <property type="molecule type" value="Genomic_DNA"/>
</dbReference>
<comment type="caution">
    <text evidence="2">The sequence shown here is derived from an EMBL/GenBank/DDBJ whole genome shotgun (WGS) entry which is preliminary data.</text>
</comment>
<evidence type="ECO:0000256" key="1">
    <source>
        <dbReference type="SAM" id="MobiDB-lite"/>
    </source>
</evidence>
<sequence>MNKADPVSPGPAEVPPGPSGELTERVEHHRNGVVHARGSELGGEPHGYWEWWRTDGSRKRSGHFDRGRQVGEWTTYDRNGVVYKVTAFGDGSGAGERQS</sequence>
<organism evidence="2 3">
    <name type="scientific">Promicromonospora vindobonensis</name>
    <dbReference type="NCBI Taxonomy" id="195748"/>
    <lineage>
        <taxon>Bacteria</taxon>
        <taxon>Bacillati</taxon>
        <taxon>Actinomycetota</taxon>
        <taxon>Actinomycetes</taxon>
        <taxon>Micrococcales</taxon>
        <taxon>Promicromonosporaceae</taxon>
        <taxon>Promicromonospora</taxon>
    </lineage>
</organism>
<protein>
    <submittedName>
        <fullName evidence="2">Toxin-antitoxin system YwqK family antitoxin</fullName>
    </submittedName>
</protein>
<evidence type="ECO:0000313" key="3">
    <source>
        <dbReference type="Proteomes" id="UP001597479"/>
    </source>
</evidence>
<gene>
    <name evidence="2" type="ORF">ACFS27_02755</name>
</gene>
<keyword evidence="3" id="KW-1185">Reference proteome</keyword>
<dbReference type="RefSeq" id="WP_377180097.1">
    <property type="nucleotide sequence ID" value="NZ_JBHUOG010000001.1"/>
</dbReference>
<dbReference type="Gene3D" id="2.20.110.10">
    <property type="entry name" value="Histone H3 K4-specific methyltransferase SET7/9 N-terminal domain"/>
    <property type="match status" value="1"/>
</dbReference>
<proteinExistence type="predicted"/>
<evidence type="ECO:0000313" key="2">
    <source>
        <dbReference type="EMBL" id="MFD2792459.1"/>
    </source>
</evidence>
<name>A0ABW5VLD8_9MICO</name>
<feature type="compositionally biased region" description="Pro residues" evidence="1">
    <location>
        <begin position="8"/>
        <end position="18"/>
    </location>
</feature>
<dbReference type="Proteomes" id="UP001597479">
    <property type="component" value="Unassembled WGS sequence"/>
</dbReference>
<reference evidence="3" key="1">
    <citation type="journal article" date="2019" name="Int. J. Syst. Evol. Microbiol.">
        <title>The Global Catalogue of Microorganisms (GCM) 10K type strain sequencing project: providing services to taxonomists for standard genome sequencing and annotation.</title>
        <authorList>
            <consortium name="The Broad Institute Genomics Platform"/>
            <consortium name="The Broad Institute Genome Sequencing Center for Infectious Disease"/>
            <person name="Wu L."/>
            <person name="Ma J."/>
        </authorList>
    </citation>
    <scope>NUCLEOTIDE SEQUENCE [LARGE SCALE GENOMIC DNA]</scope>
    <source>
        <strain evidence="3">CCM 7044</strain>
    </source>
</reference>
<accession>A0ABW5VLD8</accession>